<dbReference type="AlphaFoldDB" id="A0AA40AMA1"/>
<dbReference type="GeneID" id="85317683"/>
<evidence type="ECO:0000313" key="1">
    <source>
        <dbReference type="EMBL" id="KAK0718456.1"/>
    </source>
</evidence>
<protein>
    <submittedName>
        <fullName evidence="1">Uncharacterized protein</fullName>
    </submittedName>
</protein>
<dbReference type="EMBL" id="JAUIRO010000004">
    <property type="protein sequence ID" value="KAK0718456.1"/>
    <property type="molecule type" value="Genomic_DNA"/>
</dbReference>
<comment type="caution">
    <text evidence="1">The sequence shown here is derived from an EMBL/GenBank/DDBJ whole genome shotgun (WGS) entry which is preliminary data.</text>
</comment>
<evidence type="ECO:0000313" key="2">
    <source>
        <dbReference type="Proteomes" id="UP001172101"/>
    </source>
</evidence>
<organism evidence="1 2">
    <name type="scientific">Lasiosphaeria miniovina</name>
    <dbReference type="NCBI Taxonomy" id="1954250"/>
    <lineage>
        <taxon>Eukaryota</taxon>
        <taxon>Fungi</taxon>
        <taxon>Dikarya</taxon>
        <taxon>Ascomycota</taxon>
        <taxon>Pezizomycotina</taxon>
        <taxon>Sordariomycetes</taxon>
        <taxon>Sordariomycetidae</taxon>
        <taxon>Sordariales</taxon>
        <taxon>Lasiosphaeriaceae</taxon>
        <taxon>Lasiosphaeria</taxon>
    </lineage>
</organism>
<dbReference type="RefSeq" id="XP_060297249.1">
    <property type="nucleotide sequence ID" value="XM_060434413.1"/>
</dbReference>
<gene>
    <name evidence="1" type="ORF">B0T26DRAFT_331813</name>
</gene>
<sequence length="76" mass="8768">MGNWEEEKVPPQYAVALGEVYMVQKSLDKRSVPDKVTSTSYLLLMNIGSSRMSVWMIYRYEQAEPRSKVACDELSF</sequence>
<reference evidence="1" key="1">
    <citation type="submission" date="2023-06" db="EMBL/GenBank/DDBJ databases">
        <title>Genome-scale phylogeny and comparative genomics of the fungal order Sordariales.</title>
        <authorList>
            <consortium name="Lawrence Berkeley National Laboratory"/>
            <person name="Hensen N."/>
            <person name="Bonometti L."/>
            <person name="Westerberg I."/>
            <person name="Brannstrom I.O."/>
            <person name="Guillou S."/>
            <person name="Cros-Aarteil S."/>
            <person name="Calhoun S."/>
            <person name="Haridas S."/>
            <person name="Kuo A."/>
            <person name="Mondo S."/>
            <person name="Pangilinan J."/>
            <person name="Riley R."/>
            <person name="LaButti K."/>
            <person name="Andreopoulos B."/>
            <person name="Lipzen A."/>
            <person name="Chen C."/>
            <person name="Yanf M."/>
            <person name="Daum C."/>
            <person name="Ng V."/>
            <person name="Clum A."/>
            <person name="Steindorff A."/>
            <person name="Ohm R."/>
            <person name="Martin F."/>
            <person name="Silar P."/>
            <person name="Natvig D."/>
            <person name="Lalanne C."/>
            <person name="Gautier V."/>
            <person name="Ament-velasquez S.L."/>
            <person name="Kruys A."/>
            <person name="Hutchinson M.I."/>
            <person name="Powell A.J."/>
            <person name="Barry K."/>
            <person name="Miller A.N."/>
            <person name="Grigoriev I.V."/>
            <person name="Debuchy R."/>
            <person name="Gladieux P."/>
            <person name="Thoren M.H."/>
            <person name="Johannesson H."/>
        </authorList>
    </citation>
    <scope>NUCLEOTIDE SEQUENCE</scope>
    <source>
        <strain evidence="1">SMH2392-1A</strain>
    </source>
</reference>
<name>A0AA40AMA1_9PEZI</name>
<keyword evidence="2" id="KW-1185">Reference proteome</keyword>
<dbReference type="Proteomes" id="UP001172101">
    <property type="component" value="Unassembled WGS sequence"/>
</dbReference>
<proteinExistence type="predicted"/>
<accession>A0AA40AMA1</accession>